<keyword evidence="4" id="KW-0479">Metal-binding</keyword>
<dbReference type="PANTHER" id="PTHR30352:SF13">
    <property type="entry name" value="GLYCYL-RADICAL ENZYME ACTIVATING ENZYME YJJW-RELATED"/>
    <property type="match status" value="1"/>
</dbReference>
<feature type="domain" description="Radical SAM core" evidence="7">
    <location>
        <begin position="13"/>
        <end position="210"/>
    </location>
</feature>
<dbReference type="SFLD" id="SFLDS00029">
    <property type="entry name" value="Radical_SAM"/>
    <property type="match status" value="1"/>
</dbReference>
<comment type="caution">
    <text evidence="8">The sequence shown here is derived from an EMBL/GenBank/DDBJ whole genome shotgun (WGS) entry which is preliminary data.</text>
</comment>
<dbReference type="InterPro" id="IPR013785">
    <property type="entry name" value="Aldolase_TIM"/>
</dbReference>
<keyword evidence="2" id="KW-0004">4Fe-4S</keyword>
<dbReference type="SFLD" id="SFLDG01094">
    <property type="entry name" value="Uncharacterised_Radical_SAM_Su"/>
    <property type="match status" value="1"/>
</dbReference>
<evidence type="ECO:0000259" key="7">
    <source>
        <dbReference type="PROSITE" id="PS51918"/>
    </source>
</evidence>
<dbReference type="PROSITE" id="PS51918">
    <property type="entry name" value="RADICAL_SAM"/>
    <property type="match status" value="1"/>
</dbReference>
<dbReference type="Gene3D" id="3.20.20.70">
    <property type="entry name" value="Aldolase class I"/>
    <property type="match status" value="1"/>
</dbReference>
<dbReference type="InterPro" id="IPR007197">
    <property type="entry name" value="rSAM"/>
</dbReference>
<accession>A0ABR7CLT3</accession>
<organism evidence="8 9">
    <name type="scientific">Alistipes hominis</name>
    <dbReference type="NCBI Taxonomy" id="2763015"/>
    <lineage>
        <taxon>Bacteria</taxon>
        <taxon>Pseudomonadati</taxon>
        <taxon>Bacteroidota</taxon>
        <taxon>Bacteroidia</taxon>
        <taxon>Bacteroidales</taxon>
        <taxon>Rikenellaceae</taxon>
        <taxon>Alistipes</taxon>
    </lineage>
</organism>
<dbReference type="RefSeq" id="WP_118657149.1">
    <property type="nucleotide sequence ID" value="NZ_JACOOK010000003.1"/>
</dbReference>
<evidence type="ECO:0000313" key="9">
    <source>
        <dbReference type="Proteomes" id="UP000636891"/>
    </source>
</evidence>
<evidence type="ECO:0000256" key="1">
    <source>
        <dbReference type="ARBA" id="ARBA00001966"/>
    </source>
</evidence>
<dbReference type="InterPro" id="IPR034457">
    <property type="entry name" value="Organic_radical-activating"/>
</dbReference>
<dbReference type="InterPro" id="IPR012840">
    <property type="entry name" value="NrdG2"/>
</dbReference>
<dbReference type="EMBL" id="JACOOK010000003">
    <property type="protein sequence ID" value="MBC5616564.1"/>
    <property type="molecule type" value="Genomic_DNA"/>
</dbReference>
<dbReference type="Pfam" id="PF04055">
    <property type="entry name" value="Radical_SAM"/>
    <property type="match status" value="1"/>
</dbReference>
<comment type="cofactor">
    <cofactor evidence="1">
        <name>[4Fe-4S] cluster</name>
        <dbReference type="ChEBI" id="CHEBI:49883"/>
    </cofactor>
</comment>
<evidence type="ECO:0000256" key="2">
    <source>
        <dbReference type="ARBA" id="ARBA00022485"/>
    </source>
</evidence>
<dbReference type="PANTHER" id="PTHR30352">
    <property type="entry name" value="PYRUVATE FORMATE-LYASE-ACTIVATING ENZYME"/>
    <property type="match status" value="1"/>
</dbReference>
<evidence type="ECO:0000256" key="4">
    <source>
        <dbReference type="ARBA" id="ARBA00022723"/>
    </source>
</evidence>
<evidence type="ECO:0000256" key="6">
    <source>
        <dbReference type="ARBA" id="ARBA00023014"/>
    </source>
</evidence>
<keyword evidence="6" id="KW-0411">Iron-sulfur</keyword>
<evidence type="ECO:0000313" key="8">
    <source>
        <dbReference type="EMBL" id="MBC5616564.1"/>
    </source>
</evidence>
<name>A0ABR7CLT3_9BACT</name>
<keyword evidence="3" id="KW-0949">S-adenosyl-L-methionine</keyword>
<keyword evidence="5" id="KW-0408">Iron</keyword>
<dbReference type="SFLD" id="SFLDG01067">
    <property type="entry name" value="SPASM/twitch_domain_containing"/>
    <property type="match status" value="1"/>
</dbReference>
<dbReference type="SUPFAM" id="SSF102114">
    <property type="entry name" value="Radical SAM enzymes"/>
    <property type="match status" value="1"/>
</dbReference>
<protein>
    <submittedName>
        <fullName evidence="8">Anaerobic ribonucleoside-triphosphate reductase activating protein</fullName>
    </submittedName>
</protein>
<evidence type="ECO:0000256" key="5">
    <source>
        <dbReference type="ARBA" id="ARBA00023004"/>
    </source>
</evidence>
<keyword evidence="9" id="KW-1185">Reference proteome</keyword>
<dbReference type="Proteomes" id="UP000636891">
    <property type="component" value="Unassembled WGS sequence"/>
</dbReference>
<reference evidence="8 9" key="1">
    <citation type="submission" date="2020-08" db="EMBL/GenBank/DDBJ databases">
        <title>Genome public.</title>
        <authorList>
            <person name="Liu C."/>
            <person name="Sun Q."/>
        </authorList>
    </citation>
    <scope>NUCLEOTIDE SEQUENCE [LARGE SCALE GENOMIC DNA]</scope>
    <source>
        <strain evidence="8 9">New-7</strain>
    </source>
</reference>
<dbReference type="InterPro" id="IPR058240">
    <property type="entry name" value="rSAM_sf"/>
</dbReference>
<sequence>MRIGGFVKQSLIDWEGVLSAVVFTKGCNFRCDYCHNPSLVLPSLTDHLPDLSETVILDYLRRRREWIEGVVVTGGEPTLHPGLTGFLERVKGLGYRIKLDTNGTNTELLSALIDMGLVDCVAMDIKTIPDREHYAKIYPAVTDRQMDNVQRSIDLLRDSGIDYRFRTTLIPGVHDDAVREELSARFAGDPLVFQQFRHTSGILSDYPPER</sequence>
<dbReference type="NCBIfam" id="TIGR02495">
    <property type="entry name" value="NrdG2"/>
    <property type="match status" value="1"/>
</dbReference>
<proteinExistence type="predicted"/>
<evidence type="ECO:0000256" key="3">
    <source>
        <dbReference type="ARBA" id="ARBA00022691"/>
    </source>
</evidence>
<gene>
    <name evidence="8" type="ORF">H8S08_05965</name>
</gene>
<dbReference type="CDD" id="cd01335">
    <property type="entry name" value="Radical_SAM"/>
    <property type="match status" value="1"/>
</dbReference>